<evidence type="ECO:0000313" key="1">
    <source>
        <dbReference type="EMBL" id="TKI84317.1"/>
    </source>
</evidence>
<sequence length="144" mass="16350">FIVTENSDLHCDACTWTSRKWKHTSGKQKLLVRMFYKSTNPVYEMIKSYSEEELVRVALYDIEKSLGIKGEPEVIEVTNWKDLMPKYHLEHNQAVQSLQEKLAVLYPNVYLAGASYYGVGIGACIGNGKNTANEIVTTLNEQSK</sequence>
<dbReference type="AlphaFoldDB" id="A0A4U3A978"/>
<reference evidence="1 2" key="1">
    <citation type="journal article" date="2019" name="Environ. Microbiol.">
        <title>An active ?-lactamase is a part of an orchestrated cell wall stress resistance network of Bacillus subtilis and related rhizosphere species.</title>
        <authorList>
            <person name="Bucher T."/>
            <person name="Keren-Paz A."/>
            <person name="Hausser J."/>
            <person name="Olender T."/>
            <person name="Cytryn E."/>
            <person name="Kolodkin-Gal I."/>
        </authorList>
    </citation>
    <scope>NUCLEOTIDE SEQUENCE [LARGE SCALE GENOMIC DNA]</scope>
    <source>
        <strain evidence="1 2">I186</strain>
    </source>
</reference>
<dbReference type="PANTHER" id="PTHR42923:SF3">
    <property type="entry name" value="PROTOPORPHYRINOGEN OXIDASE"/>
    <property type="match status" value="1"/>
</dbReference>
<evidence type="ECO:0000313" key="2">
    <source>
        <dbReference type="Proteomes" id="UP000305524"/>
    </source>
</evidence>
<dbReference type="InterPro" id="IPR036188">
    <property type="entry name" value="FAD/NAD-bd_sf"/>
</dbReference>
<keyword evidence="1" id="KW-0560">Oxidoreductase</keyword>
<protein>
    <submittedName>
        <fullName evidence="1">Protoporphyrinogen oxidase</fullName>
        <ecNumber evidence="1">1.3.3.4</ecNumber>
    </submittedName>
</protein>
<dbReference type="SUPFAM" id="SSF54373">
    <property type="entry name" value="FAD-linked reductases, C-terminal domain"/>
    <property type="match status" value="1"/>
</dbReference>
<dbReference type="Gene3D" id="3.50.50.60">
    <property type="entry name" value="FAD/NAD(P)-binding domain"/>
    <property type="match status" value="1"/>
</dbReference>
<accession>A0A4U3A978</accession>
<organism evidence="1 2">
    <name type="scientific">Bacillus mycoides</name>
    <dbReference type="NCBI Taxonomy" id="1405"/>
    <lineage>
        <taxon>Bacteria</taxon>
        <taxon>Bacillati</taxon>
        <taxon>Bacillota</taxon>
        <taxon>Bacilli</taxon>
        <taxon>Bacillales</taxon>
        <taxon>Bacillaceae</taxon>
        <taxon>Bacillus</taxon>
        <taxon>Bacillus cereus group</taxon>
    </lineage>
</organism>
<dbReference type="Proteomes" id="UP000305524">
    <property type="component" value="Unassembled WGS sequence"/>
</dbReference>
<dbReference type="EMBL" id="SZOD01000316">
    <property type="protein sequence ID" value="TKI84317.1"/>
    <property type="molecule type" value="Genomic_DNA"/>
</dbReference>
<dbReference type="InterPro" id="IPR050464">
    <property type="entry name" value="Zeta_carotene_desat/Oxidored"/>
</dbReference>
<proteinExistence type="predicted"/>
<feature type="non-terminal residue" evidence="1">
    <location>
        <position position="1"/>
    </location>
</feature>
<gene>
    <name evidence="1" type="ORF">FC701_14405</name>
</gene>
<dbReference type="PANTHER" id="PTHR42923">
    <property type="entry name" value="PROTOPORPHYRINOGEN OXIDASE"/>
    <property type="match status" value="1"/>
</dbReference>
<dbReference type="GO" id="GO:0004729">
    <property type="term" value="F:oxygen-dependent protoporphyrinogen oxidase activity"/>
    <property type="evidence" value="ECO:0007669"/>
    <property type="project" value="UniProtKB-EC"/>
</dbReference>
<name>A0A4U3A978_BACMY</name>
<comment type="caution">
    <text evidence="1">The sequence shown here is derived from an EMBL/GenBank/DDBJ whole genome shotgun (WGS) entry which is preliminary data.</text>
</comment>
<dbReference type="EC" id="1.3.3.4" evidence="1"/>